<dbReference type="Gene3D" id="3.30.70.330">
    <property type="match status" value="1"/>
</dbReference>
<name>A0A7I4CNS5_PHYPA</name>
<organism evidence="5 6">
    <name type="scientific">Physcomitrium patens</name>
    <name type="common">Spreading-leaved earth moss</name>
    <name type="synonym">Physcomitrella patens</name>
    <dbReference type="NCBI Taxonomy" id="3218"/>
    <lineage>
        <taxon>Eukaryota</taxon>
        <taxon>Viridiplantae</taxon>
        <taxon>Streptophyta</taxon>
        <taxon>Embryophyta</taxon>
        <taxon>Bryophyta</taxon>
        <taxon>Bryophytina</taxon>
        <taxon>Bryopsida</taxon>
        <taxon>Funariidae</taxon>
        <taxon>Funariales</taxon>
        <taxon>Funariaceae</taxon>
        <taxon>Physcomitrium</taxon>
    </lineage>
</organism>
<evidence type="ECO:0000256" key="1">
    <source>
        <dbReference type="ARBA" id="ARBA00022884"/>
    </source>
</evidence>
<dbReference type="InterPro" id="IPR012677">
    <property type="entry name" value="Nucleotide-bd_a/b_plait_sf"/>
</dbReference>
<protein>
    <recommendedName>
        <fullName evidence="4">RRM domain-containing protein</fullName>
    </recommendedName>
</protein>
<reference evidence="5" key="3">
    <citation type="submission" date="2020-12" db="UniProtKB">
        <authorList>
            <consortium name="EnsemblPlants"/>
        </authorList>
    </citation>
    <scope>IDENTIFICATION</scope>
</reference>
<evidence type="ECO:0000259" key="4">
    <source>
        <dbReference type="PROSITE" id="PS50102"/>
    </source>
</evidence>
<dbReference type="EnsemblPlants" id="Pp3c24_3880V3.2">
    <property type="protein sequence ID" value="Pp3c24_3880V3.2"/>
    <property type="gene ID" value="Pp3c24_3880"/>
</dbReference>
<sequence length="154" mass="17012">MGASPKTSLYVASIPFGDVKDISMPLDQATQKHRGFAFITYFEKEDAAAAMDNMHNGELYGRVLTVNYAQPQKMKGGEQGWASQAVWADADTWFERQQQEEEINRLNVEHQATVSAAEEADRKKLQEAQEGETEQGDAAEDPMAAAEAEALKVT</sequence>
<dbReference type="Pfam" id="PF00076">
    <property type="entry name" value="RRM_1"/>
    <property type="match status" value="1"/>
</dbReference>
<accession>A0A7I4CNS5</accession>
<feature type="region of interest" description="Disordered" evidence="3">
    <location>
        <begin position="112"/>
        <end position="154"/>
    </location>
</feature>
<feature type="compositionally biased region" description="Acidic residues" evidence="3">
    <location>
        <begin position="129"/>
        <end position="140"/>
    </location>
</feature>
<dbReference type="GO" id="GO:0003723">
    <property type="term" value="F:RNA binding"/>
    <property type="evidence" value="ECO:0007669"/>
    <property type="project" value="UniProtKB-UniRule"/>
</dbReference>
<dbReference type="RefSeq" id="XP_024363459.1">
    <property type="nucleotide sequence ID" value="XM_024507691.2"/>
</dbReference>
<dbReference type="SMART" id="SM00360">
    <property type="entry name" value="RRM"/>
    <property type="match status" value="1"/>
</dbReference>
<dbReference type="PANTHER" id="PTHR48037:SF1">
    <property type="entry name" value="RRM DOMAIN-CONTAINING PROTEIN"/>
    <property type="match status" value="1"/>
</dbReference>
<dbReference type="InterPro" id="IPR035979">
    <property type="entry name" value="RBD_domain_sf"/>
</dbReference>
<dbReference type="InterPro" id="IPR034168">
    <property type="entry name" value="PPIE_RRM"/>
</dbReference>
<keyword evidence="1 2" id="KW-0694">RNA-binding</keyword>
<dbReference type="GeneID" id="112276406"/>
<reference evidence="5 6" key="2">
    <citation type="journal article" date="2018" name="Plant J.">
        <title>The Physcomitrella patens chromosome-scale assembly reveals moss genome structure and evolution.</title>
        <authorList>
            <person name="Lang D."/>
            <person name="Ullrich K.K."/>
            <person name="Murat F."/>
            <person name="Fuchs J."/>
            <person name="Jenkins J."/>
            <person name="Haas F.B."/>
            <person name="Piednoel M."/>
            <person name="Gundlach H."/>
            <person name="Van Bel M."/>
            <person name="Meyberg R."/>
            <person name="Vives C."/>
            <person name="Morata J."/>
            <person name="Symeonidi A."/>
            <person name="Hiss M."/>
            <person name="Muchero W."/>
            <person name="Kamisugi Y."/>
            <person name="Saleh O."/>
            <person name="Blanc G."/>
            <person name="Decker E.L."/>
            <person name="van Gessel N."/>
            <person name="Grimwood J."/>
            <person name="Hayes R.D."/>
            <person name="Graham S.W."/>
            <person name="Gunter L.E."/>
            <person name="McDaniel S.F."/>
            <person name="Hoernstein S.N.W."/>
            <person name="Larsson A."/>
            <person name="Li F.W."/>
            <person name="Perroud P.F."/>
            <person name="Phillips J."/>
            <person name="Ranjan P."/>
            <person name="Rokshar D.S."/>
            <person name="Rothfels C.J."/>
            <person name="Schneider L."/>
            <person name="Shu S."/>
            <person name="Stevenson D.W."/>
            <person name="Thummler F."/>
            <person name="Tillich M."/>
            <person name="Villarreal Aguilar J.C."/>
            <person name="Widiez T."/>
            <person name="Wong G.K."/>
            <person name="Wymore A."/>
            <person name="Zhang Y."/>
            <person name="Zimmer A.D."/>
            <person name="Quatrano R.S."/>
            <person name="Mayer K.F.X."/>
            <person name="Goodstein D."/>
            <person name="Casacuberta J.M."/>
            <person name="Vandepoele K."/>
            <person name="Reski R."/>
            <person name="Cuming A.C."/>
            <person name="Tuskan G.A."/>
            <person name="Maumus F."/>
            <person name="Salse J."/>
            <person name="Schmutz J."/>
            <person name="Rensing S.A."/>
        </authorList>
    </citation>
    <scope>NUCLEOTIDE SEQUENCE [LARGE SCALE GENOMIC DNA]</scope>
    <source>
        <strain evidence="5 6">cv. Gransden 2004</strain>
    </source>
</reference>
<feature type="domain" description="RRM" evidence="4">
    <location>
        <begin position="8"/>
        <end position="71"/>
    </location>
</feature>
<dbReference type="AlphaFoldDB" id="A0A7I4CNS5"/>
<dbReference type="Gramene" id="Pp3c24_3880V3.2">
    <property type="protein sequence ID" value="Pp3c24_3880V3.2"/>
    <property type="gene ID" value="Pp3c24_3880"/>
</dbReference>
<dbReference type="SUPFAM" id="SSF54928">
    <property type="entry name" value="RNA-binding domain, RBD"/>
    <property type="match status" value="1"/>
</dbReference>
<keyword evidence="6" id="KW-1185">Reference proteome</keyword>
<dbReference type="Proteomes" id="UP000006727">
    <property type="component" value="Chromosome 24"/>
</dbReference>
<dbReference type="PROSITE" id="PS50102">
    <property type="entry name" value="RRM"/>
    <property type="match status" value="1"/>
</dbReference>
<evidence type="ECO:0000256" key="3">
    <source>
        <dbReference type="SAM" id="MobiDB-lite"/>
    </source>
</evidence>
<dbReference type="CDD" id="cd12347">
    <property type="entry name" value="RRM_PPIE"/>
    <property type="match status" value="1"/>
</dbReference>
<reference evidence="5 6" key="1">
    <citation type="journal article" date="2008" name="Science">
        <title>The Physcomitrella genome reveals evolutionary insights into the conquest of land by plants.</title>
        <authorList>
            <person name="Rensing S."/>
            <person name="Lang D."/>
            <person name="Zimmer A."/>
            <person name="Terry A."/>
            <person name="Salamov A."/>
            <person name="Shapiro H."/>
            <person name="Nishiyama T."/>
            <person name="Perroud P.-F."/>
            <person name="Lindquist E."/>
            <person name="Kamisugi Y."/>
            <person name="Tanahashi T."/>
            <person name="Sakakibara K."/>
            <person name="Fujita T."/>
            <person name="Oishi K."/>
            <person name="Shin-I T."/>
            <person name="Kuroki Y."/>
            <person name="Toyoda A."/>
            <person name="Suzuki Y."/>
            <person name="Hashimoto A."/>
            <person name="Yamaguchi K."/>
            <person name="Sugano A."/>
            <person name="Kohara Y."/>
            <person name="Fujiyama A."/>
            <person name="Anterola A."/>
            <person name="Aoki S."/>
            <person name="Ashton N."/>
            <person name="Barbazuk W.B."/>
            <person name="Barker E."/>
            <person name="Bennetzen J."/>
            <person name="Bezanilla M."/>
            <person name="Blankenship R."/>
            <person name="Cho S.H."/>
            <person name="Dutcher S."/>
            <person name="Estelle M."/>
            <person name="Fawcett J.A."/>
            <person name="Gundlach H."/>
            <person name="Hanada K."/>
            <person name="Heyl A."/>
            <person name="Hicks K.A."/>
            <person name="Hugh J."/>
            <person name="Lohr M."/>
            <person name="Mayer K."/>
            <person name="Melkozernov A."/>
            <person name="Murata T."/>
            <person name="Nelson D."/>
            <person name="Pils B."/>
            <person name="Prigge M."/>
            <person name="Reiss B."/>
            <person name="Renner T."/>
            <person name="Rombauts S."/>
            <person name="Rushton P."/>
            <person name="Sanderfoot A."/>
            <person name="Schween G."/>
            <person name="Shiu S.-H."/>
            <person name="Stueber K."/>
            <person name="Theodoulou F.L."/>
            <person name="Tu H."/>
            <person name="Van de Peer Y."/>
            <person name="Verrier P.J."/>
            <person name="Waters E."/>
            <person name="Wood A."/>
            <person name="Yang L."/>
            <person name="Cove D."/>
            <person name="Cuming A."/>
            <person name="Hasebe M."/>
            <person name="Lucas S."/>
            <person name="Mishler D.B."/>
            <person name="Reski R."/>
            <person name="Grigoriev I."/>
            <person name="Quatrano R.S."/>
            <person name="Boore J.L."/>
        </authorList>
    </citation>
    <scope>NUCLEOTIDE SEQUENCE [LARGE SCALE GENOMIC DNA]</scope>
    <source>
        <strain evidence="5 6">cv. Gransden 2004</strain>
    </source>
</reference>
<evidence type="ECO:0000313" key="6">
    <source>
        <dbReference type="Proteomes" id="UP000006727"/>
    </source>
</evidence>
<evidence type="ECO:0000313" key="5">
    <source>
        <dbReference type="EnsemblPlants" id="Pp3c24_3880V3.2"/>
    </source>
</evidence>
<evidence type="ECO:0000256" key="2">
    <source>
        <dbReference type="PROSITE-ProRule" id="PRU00176"/>
    </source>
</evidence>
<proteinExistence type="predicted"/>
<gene>
    <name evidence="5" type="primary">LOC112276406</name>
</gene>
<dbReference type="InterPro" id="IPR000504">
    <property type="entry name" value="RRM_dom"/>
</dbReference>
<dbReference type="PANTHER" id="PTHR48037">
    <property type="entry name" value="ATPASE E1"/>
    <property type="match status" value="1"/>
</dbReference>
<dbReference type="EMBL" id="ABEU02000024">
    <property type="status" value="NOT_ANNOTATED_CDS"/>
    <property type="molecule type" value="Genomic_DNA"/>
</dbReference>